<dbReference type="InterPro" id="IPR007274">
    <property type="entry name" value="Cop_transporter"/>
</dbReference>
<dbReference type="GO" id="GO:0005886">
    <property type="term" value="C:plasma membrane"/>
    <property type="evidence" value="ECO:0007669"/>
    <property type="project" value="TreeGrafter"/>
</dbReference>
<evidence type="ECO:0000313" key="6">
    <source>
        <dbReference type="EMBL" id="KAF9499882.1"/>
    </source>
</evidence>
<evidence type="ECO:0000256" key="3">
    <source>
        <dbReference type="ARBA" id="ARBA00022989"/>
    </source>
</evidence>
<keyword evidence="3 5" id="KW-1133">Transmembrane helix</keyword>
<keyword evidence="5" id="KW-0813">Transport</keyword>
<accession>A0A9P6DCN0</accession>
<comment type="similarity">
    <text evidence="5">Belongs to the copper transporter (Ctr) (TC 1.A.56) family. SLC31A subfamily.</text>
</comment>
<feature type="transmembrane region" description="Helical" evidence="5">
    <location>
        <begin position="48"/>
        <end position="69"/>
    </location>
</feature>
<evidence type="ECO:0000256" key="2">
    <source>
        <dbReference type="ARBA" id="ARBA00022692"/>
    </source>
</evidence>
<dbReference type="EMBL" id="MU154530">
    <property type="protein sequence ID" value="KAF9499882.1"/>
    <property type="molecule type" value="Genomic_DNA"/>
</dbReference>
<keyword evidence="5" id="KW-0406">Ion transport</keyword>
<comment type="caution">
    <text evidence="6">The sequence shown here is derived from an EMBL/GenBank/DDBJ whole genome shotgun (WGS) entry which is preliminary data.</text>
</comment>
<organism evidence="6 7">
    <name type="scientific">Pleurotus eryngii</name>
    <name type="common">Boletus of the steppes</name>
    <dbReference type="NCBI Taxonomy" id="5323"/>
    <lineage>
        <taxon>Eukaryota</taxon>
        <taxon>Fungi</taxon>
        <taxon>Dikarya</taxon>
        <taxon>Basidiomycota</taxon>
        <taxon>Agaricomycotina</taxon>
        <taxon>Agaricomycetes</taxon>
        <taxon>Agaricomycetidae</taxon>
        <taxon>Agaricales</taxon>
        <taxon>Pleurotineae</taxon>
        <taxon>Pleurotaceae</taxon>
        <taxon>Pleurotus</taxon>
    </lineage>
</organism>
<keyword evidence="2 5" id="KW-0812">Transmembrane</keyword>
<protein>
    <recommendedName>
        <fullName evidence="5">Copper transport protein</fullName>
    </recommendedName>
</protein>
<evidence type="ECO:0000256" key="5">
    <source>
        <dbReference type="RuleBase" id="RU367022"/>
    </source>
</evidence>
<comment type="subcellular location">
    <subcellularLocation>
        <location evidence="1 5">Membrane</location>
        <topology evidence="1 5">Multi-pass membrane protein</topology>
    </subcellularLocation>
</comment>
<keyword evidence="5" id="KW-0186">Copper</keyword>
<reference evidence="6" key="1">
    <citation type="submission" date="2020-11" db="EMBL/GenBank/DDBJ databases">
        <authorList>
            <consortium name="DOE Joint Genome Institute"/>
            <person name="Ahrendt S."/>
            <person name="Riley R."/>
            <person name="Andreopoulos W."/>
            <person name="Labutti K."/>
            <person name="Pangilinan J."/>
            <person name="Ruiz-Duenas F.J."/>
            <person name="Barrasa J.M."/>
            <person name="Sanchez-Garcia M."/>
            <person name="Camarero S."/>
            <person name="Miyauchi S."/>
            <person name="Serrano A."/>
            <person name="Linde D."/>
            <person name="Babiker R."/>
            <person name="Drula E."/>
            <person name="Ayuso-Fernandez I."/>
            <person name="Pacheco R."/>
            <person name="Padilla G."/>
            <person name="Ferreira P."/>
            <person name="Barriuso J."/>
            <person name="Kellner H."/>
            <person name="Castanera R."/>
            <person name="Alfaro M."/>
            <person name="Ramirez L."/>
            <person name="Pisabarro A.G."/>
            <person name="Kuo A."/>
            <person name="Tritt A."/>
            <person name="Lipzen A."/>
            <person name="He G."/>
            <person name="Yan M."/>
            <person name="Ng V."/>
            <person name="Cullen D."/>
            <person name="Martin F."/>
            <person name="Rosso M.-N."/>
            <person name="Henrissat B."/>
            <person name="Hibbett D."/>
            <person name="Martinez A.T."/>
            <person name="Grigoriev I.V."/>
        </authorList>
    </citation>
    <scope>NUCLEOTIDE SEQUENCE</scope>
    <source>
        <strain evidence="6">ATCC 90797</strain>
    </source>
</reference>
<evidence type="ECO:0000256" key="4">
    <source>
        <dbReference type="ARBA" id="ARBA00023136"/>
    </source>
</evidence>
<proteinExistence type="inferred from homology"/>
<dbReference type="OrthoDB" id="73901at2759"/>
<evidence type="ECO:0000256" key="1">
    <source>
        <dbReference type="ARBA" id="ARBA00004141"/>
    </source>
</evidence>
<dbReference type="AlphaFoldDB" id="A0A9P6DCN0"/>
<dbReference type="Proteomes" id="UP000807025">
    <property type="component" value="Unassembled WGS sequence"/>
</dbReference>
<name>A0A9P6DCN0_PLEER</name>
<feature type="transmembrane region" description="Helical" evidence="5">
    <location>
        <begin position="148"/>
        <end position="174"/>
    </location>
</feature>
<sequence length="189" mass="20529">MSHGDMDMSGSSSSSSMSHGSGMMIPWLHFAGGDNLFFESWRPTSPGAIAGACIGLFILAIIDRWMAAVRRLMEAYWRRRALLVTAERTQAPLLAGDAKDDAFASVEAAPAPQELSSRSRHTRVRRTIAPFIAVHDLPRGALFAMQSLLMYTLMLAVMTFHAGYLIAIIIGLAIGEVLFGRLGDVHGSH</sequence>
<keyword evidence="4 5" id="KW-0472">Membrane</keyword>
<dbReference type="PANTHER" id="PTHR12483">
    <property type="entry name" value="SOLUTE CARRIER FAMILY 31 COPPER TRANSPORTERS"/>
    <property type="match status" value="1"/>
</dbReference>
<gene>
    <name evidence="6" type="ORF">BDN71DRAFT_1383121</name>
</gene>
<dbReference type="PANTHER" id="PTHR12483:SF27">
    <property type="entry name" value="COPPER TRANSPORT PROTEIN CTR1"/>
    <property type="match status" value="1"/>
</dbReference>
<keyword evidence="5" id="KW-0187">Copper transport</keyword>
<evidence type="ECO:0000313" key="7">
    <source>
        <dbReference type="Proteomes" id="UP000807025"/>
    </source>
</evidence>
<keyword evidence="7" id="KW-1185">Reference proteome</keyword>
<dbReference type="Pfam" id="PF04145">
    <property type="entry name" value="Ctr"/>
    <property type="match status" value="1"/>
</dbReference>
<dbReference type="GO" id="GO:0005375">
    <property type="term" value="F:copper ion transmembrane transporter activity"/>
    <property type="evidence" value="ECO:0007669"/>
    <property type="project" value="UniProtKB-UniRule"/>
</dbReference>